<sequence>MHFTSTHQLDDGLVERTFALGGVPGILWTPPTATAASPAPLILMGQPGGIGMARMHPRLAARARSAASQGFASATLELPGAGERAPLPGAAEARAELVRAIAAGIPPTADTVDRLILPLVDRAVPEWRAALDGLLELPELAPRVGFSGGVIAIGVRLAAIEPRIAAAGLFAGSYVPRATLAEAREVTIPLHVLLQWDDEGNDRAMALELFDAFGSTEKTLLANLGGHTGVPAFAGEDAARFFARHLGPGAD</sequence>
<name>A0ABY4B1L5_9MICO</name>
<dbReference type="GO" id="GO:0016787">
    <property type="term" value="F:hydrolase activity"/>
    <property type="evidence" value="ECO:0007669"/>
    <property type="project" value="UniProtKB-KW"/>
</dbReference>
<evidence type="ECO:0000313" key="1">
    <source>
        <dbReference type="EMBL" id="UOE27906.1"/>
    </source>
</evidence>
<evidence type="ECO:0000313" key="2">
    <source>
        <dbReference type="Proteomes" id="UP000831304"/>
    </source>
</evidence>
<protein>
    <submittedName>
        <fullName evidence="1">Alpha/beta hydrolase</fullName>
    </submittedName>
</protein>
<dbReference type="EMBL" id="CP094533">
    <property type="protein sequence ID" value="UOE27906.1"/>
    <property type="molecule type" value="Genomic_DNA"/>
</dbReference>
<dbReference type="SUPFAM" id="SSF53474">
    <property type="entry name" value="alpha/beta-Hydrolases"/>
    <property type="match status" value="1"/>
</dbReference>
<reference evidence="1 2" key="1">
    <citation type="submission" date="2022-03" db="EMBL/GenBank/DDBJ databases">
        <title>Agromyces sp. isolated from the gut of P. brevitarsis seulensis larvae.</title>
        <authorList>
            <person name="Won M."/>
            <person name="Kwon S.-W."/>
        </authorList>
    </citation>
    <scope>NUCLEOTIDE SEQUENCE [LARGE SCALE GENOMIC DNA]</scope>
    <source>
        <strain evidence="1 2">KACC 16215</strain>
    </source>
</reference>
<proteinExistence type="predicted"/>
<dbReference type="Gene3D" id="3.40.50.1820">
    <property type="entry name" value="alpha/beta hydrolase"/>
    <property type="match status" value="1"/>
</dbReference>
<dbReference type="RefSeq" id="WP_243570762.1">
    <property type="nucleotide sequence ID" value="NZ_BAAARD010000001.1"/>
</dbReference>
<gene>
    <name evidence="1" type="ORF">MTP13_09070</name>
</gene>
<organism evidence="1 2">
    <name type="scientific">Agromyces soli</name>
    <dbReference type="NCBI Taxonomy" id="659012"/>
    <lineage>
        <taxon>Bacteria</taxon>
        <taxon>Bacillati</taxon>
        <taxon>Actinomycetota</taxon>
        <taxon>Actinomycetes</taxon>
        <taxon>Micrococcales</taxon>
        <taxon>Microbacteriaceae</taxon>
        <taxon>Agromyces</taxon>
    </lineage>
</organism>
<dbReference type="Proteomes" id="UP000831304">
    <property type="component" value="Chromosome"/>
</dbReference>
<keyword evidence="1" id="KW-0378">Hydrolase</keyword>
<accession>A0ABY4B1L5</accession>
<keyword evidence="2" id="KW-1185">Reference proteome</keyword>
<dbReference type="InterPro" id="IPR029058">
    <property type="entry name" value="AB_hydrolase_fold"/>
</dbReference>